<protein>
    <recommendedName>
        <fullName evidence="3">Glycosyl transferase family 2</fullName>
    </recommendedName>
</protein>
<organism evidence="1 2">
    <name type="scientific">Azomonas macrocytogenes</name>
    <name type="common">Azotobacter macrocytogenes</name>
    <dbReference type="NCBI Taxonomy" id="69962"/>
    <lineage>
        <taxon>Bacteria</taxon>
        <taxon>Pseudomonadati</taxon>
        <taxon>Pseudomonadota</taxon>
        <taxon>Gammaproteobacteria</taxon>
        <taxon>Pseudomonadales</taxon>
        <taxon>Pseudomonadaceae</taxon>
        <taxon>Azomonas</taxon>
    </lineage>
</organism>
<evidence type="ECO:0000313" key="1">
    <source>
        <dbReference type="EMBL" id="MBB3102457.1"/>
    </source>
</evidence>
<gene>
    <name evidence="1" type="ORF">FHR87_000840</name>
</gene>
<comment type="caution">
    <text evidence="1">The sequence shown here is derived from an EMBL/GenBank/DDBJ whole genome shotgun (WGS) entry which is preliminary data.</text>
</comment>
<name>A0A839SYN5_AZOMA</name>
<dbReference type="Proteomes" id="UP000549250">
    <property type="component" value="Unassembled WGS sequence"/>
</dbReference>
<proteinExistence type="predicted"/>
<dbReference type="EMBL" id="JACHXI010000003">
    <property type="protein sequence ID" value="MBB3102457.1"/>
    <property type="molecule type" value="Genomic_DNA"/>
</dbReference>
<dbReference type="RefSeq" id="WP_183165456.1">
    <property type="nucleotide sequence ID" value="NZ_JACHXI010000003.1"/>
</dbReference>
<evidence type="ECO:0000313" key="2">
    <source>
        <dbReference type="Proteomes" id="UP000549250"/>
    </source>
</evidence>
<sequence length="419" mass="48632">MRIACLMMQKNEIDLLEKWIIHHGDIFGFENLYIFDNGSTDEKIKIISNEFTKKGVNFFFDFNTPTDFENKGKIIGRKIIELDSKEKYDFFIPLDCDEFVGVLNANGEYSCQREDIDKELAYHIKSEDVLLFKWQCFNSPINKNSFQIQSTRKCFFRSKTFDSMDVGFHWGKSRLSGGEHHTSLIQFHFHNKPFEILREHAKEKLKLRVKSFEPDSLKNYDGPGLHMIKYFLATEKDYLSEFTKISHQKINCLEKRFKKLGLAWPYESYLVAAQDIFSEDYSRLEALAKAFGLQPLTSSHEYVKGNIDHISLQNQTLRLSGWGADNLGNTLKHFRIVINNEALIIIKDIKTINRPDVIKHHANLEINCGFELEIPTTKIMSFTSTIKDIKIYATQNHTSLGNSIHLGQEALLNLKSLTY</sequence>
<evidence type="ECO:0008006" key="3">
    <source>
        <dbReference type="Google" id="ProtNLM"/>
    </source>
</evidence>
<dbReference type="AlphaFoldDB" id="A0A839SYN5"/>
<reference evidence="1 2" key="1">
    <citation type="submission" date="2020-08" db="EMBL/GenBank/DDBJ databases">
        <title>Genomic Encyclopedia of Type Strains, Phase III (KMG-III): the genomes of soil and plant-associated and newly described type strains.</title>
        <authorList>
            <person name="Whitman W."/>
        </authorList>
    </citation>
    <scope>NUCLEOTIDE SEQUENCE [LARGE SCALE GENOMIC DNA]</scope>
    <source>
        <strain evidence="1 2">CECT 4462</strain>
    </source>
</reference>
<dbReference type="Pfam" id="PF13704">
    <property type="entry name" value="Glyco_tranf_2_4"/>
    <property type="match status" value="1"/>
</dbReference>
<accession>A0A839SYN5</accession>
<keyword evidence="2" id="KW-1185">Reference proteome</keyword>